<evidence type="ECO:0000256" key="4">
    <source>
        <dbReference type="ARBA" id="ARBA00022475"/>
    </source>
</evidence>
<dbReference type="AlphaFoldDB" id="A0A1H8WEL2"/>
<name>A0A1H8WEL2_9RHOB</name>
<organism evidence="10 11">
    <name type="scientific">Salinihabitans flavidus</name>
    <dbReference type="NCBI Taxonomy" id="569882"/>
    <lineage>
        <taxon>Bacteria</taxon>
        <taxon>Pseudomonadati</taxon>
        <taxon>Pseudomonadota</taxon>
        <taxon>Alphaproteobacteria</taxon>
        <taxon>Rhodobacterales</taxon>
        <taxon>Roseobacteraceae</taxon>
        <taxon>Salinihabitans</taxon>
    </lineage>
</organism>
<sequence>MTSERIGRRGISRAVPYILCAPAIVLVVFMTGALAVLFIESLRVEPGAVELSLVQYREVLSASHQIQLLTNSAWLALLATFISTVLGYPVAHWISEASPRTRVLLLGFLVLTFFSDYVLRMFGLILVFGRNGLANQILMELGIGRLRMMFNTNGVLIGLVASSLPYSILTISGVLGRIDKSQFAAARLLGAPAWRAFVSVTLPLSMPGVIGGAVIVFLLCLNSFVVPALLGGGFVQMAATAIYEQAINLFNLPFGAAMSFILLSAALILLAITNFVLDRFGRRFGIAPARRR</sequence>
<feature type="domain" description="ABC transmembrane type-1" evidence="9">
    <location>
        <begin position="69"/>
        <end position="273"/>
    </location>
</feature>
<dbReference type="GO" id="GO:0005886">
    <property type="term" value="C:plasma membrane"/>
    <property type="evidence" value="ECO:0007669"/>
    <property type="project" value="UniProtKB-SubCell"/>
</dbReference>
<feature type="transmembrane region" description="Helical" evidence="8">
    <location>
        <begin position="196"/>
        <end position="218"/>
    </location>
</feature>
<dbReference type="PANTHER" id="PTHR42929">
    <property type="entry name" value="INNER MEMBRANE ABC TRANSPORTER PERMEASE PROTEIN YDCU-RELATED-RELATED"/>
    <property type="match status" value="1"/>
</dbReference>
<feature type="transmembrane region" description="Helical" evidence="8">
    <location>
        <begin position="14"/>
        <end position="39"/>
    </location>
</feature>
<gene>
    <name evidence="10" type="ORF">SAMN04490248_1587</name>
</gene>
<dbReference type="OrthoDB" id="9807047at2"/>
<comment type="similarity">
    <text evidence="2">Belongs to the binding-protein-dependent transport system permease family. CysTW subfamily.</text>
</comment>
<dbReference type="Proteomes" id="UP000198893">
    <property type="component" value="Unassembled WGS sequence"/>
</dbReference>
<dbReference type="GO" id="GO:0055085">
    <property type="term" value="P:transmembrane transport"/>
    <property type="evidence" value="ECO:0007669"/>
    <property type="project" value="InterPro"/>
</dbReference>
<evidence type="ECO:0000313" key="10">
    <source>
        <dbReference type="EMBL" id="SEP26066.1"/>
    </source>
</evidence>
<keyword evidence="6 8" id="KW-1133">Transmembrane helix</keyword>
<evidence type="ECO:0000256" key="2">
    <source>
        <dbReference type="ARBA" id="ARBA00007069"/>
    </source>
</evidence>
<dbReference type="Gene3D" id="1.10.3720.10">
    <property type="entry name" value="MetI-like"/>
    <property type="match status" value="1"/>
</dbReference>
<accession>A0A1H8WEL2</accession>
<dbReference type="InterPro" id="IPR035906">
    <property type="entry name" value="MetI-like_sf"/>
</dbReference>
<protein>
    <submittedName>
        <fullName evidence="10">Putative spermidine/putrescine transport system permease protein</fullName>
    </submittedName>
</protein>
<evidence type="ECO:0000256" key="7">
    <source>
        <dbReference type="ARBA" id="ARBA00023136"/>
    </source>
</evidence>
<keyword evidence="7 8" id="KW-0472">Membrane</keyword>
<dbReference type="PANTHER" id="PTHR42929:SF1">
    <property type="entry name" value="INNER MEMBRANE ABC TRANSPORTER PERMEASE PROTEIN YDCU-RELATED"/>
    <property type="match status" value="1"/>
</dbReference>
<keyword evidence="11" id="KW-1185">Reference proteome</keyword>
<keyword evidence="5 8" id="KW-0812">Transmembrane</keyword>
<dbReference type="CDD" id="cd06261">
    <property type="entry name" value="TM_PBP2"/>
    <property type="match status" value="1"/>
</dbReference>
<dbReference type="STRING" id="569882.SAMN04490248_1587"/>
<proteinExistence type="inferred from homology"/>
<keyword evidence="4" id="KW-1003">Cell membrane</keyword>
<dbReference type="PROSITE" id="PS50928">
    <property type="entry name" value="ABC_TM1"/>
    <property type="match status" value="1"/>
</dbReference>
<evidence type="ECO:0000256" key="6">
    <source>
        <dbReference type="ARBA" id="ARBA00022989"/>
    </source>
</evidence>
<reference evidence="10 11" key="1">
    <citation type="submission" date="2016-10" db="EMBL/GenBank/DDBJ databases">
        <authorList>
            <person name="de Groot N.N."/>
        </authorList>
    </citation>
    <scope>NUCLEOTIDE SEQUENCE [LARGE SCALE GENOMIC DNA]</scope>
    <source>
        <strain evidence="10 11">DSM 27842</strain>
    </source>
</reference>
<evidence type="ECO:0000256" key="8">
    <source>
        <dbReference type="RuleBase" id="RU363032"/>
    </source>
</evidence>
<dbReference type="RefSeq" id="WP_093120832.1">
    <property type="nucleotide sequence ID" value="NZ_FODS01000058.1"/>
</dbReference>
<feature type="transmembrane region" description="Helical" evidence="8">
    <location>
        <begin position="73"/>
        <end position="91"/>
    </location>
</feature>
<evidence type="ECO:0000313" key="11">
    <source>
        <dbReference type="Proteomes" id="UP000198893"/>
    </source>
</evidence>
<feature type="transmembrane region" description="Helical" evidence="8">
    <location>
        <begin position="148"/>
        <end position="175"/>
    </location>
</feature>
<evidence type="ECO:0000256" key="5">
    <source>
        <dbReference type="ARBA" id="ARBA00022692"/>
    </source>
</evidence>
<feature type="transmembrane region" description="Helical" evidence="8">
    <location>
        <begin position="255"/>
        <end position="277"/>
    </location>
</feature>
<evidence type="ECO:0000256" key="1">
    <source>
        <dbReference type="ARBA" id="ARBA00004651"/>
    </source>
</evidence>
<evidence type="ECO:0000259" key="9">
    <source>
        <dbReference type="PROSITE" id="PS50928"/>
    </source>
</evidence>
<keyword evidence="3 8" id="KW-0813">Transport</keyword>
<dbReference type="EMBL" id="FODS01000058">
    <property type="protein sequence ID" value="SEP26066.1"/>
    <property type="molecule type" value="Genomic_DNA"/>
</dbReference>
<feature type="transmembrane region" description="Helical" evidence="8">
    <location>
        <begin position="103"/>
        <end position="128"/>
    </location>
</feature>
<evidence type="ECO:0000256" key="3">
    <source>
        <dbReference type="ARBA" id="ARBA00022448"/>
    </source>
</evidence>
<comment type="subcellular location">
    <subcellularLocation>
        <location evidence="1 8">Cell membrane</location>
        <topology evidence="1 8">Multi-pass membrane protein</topology>
    </subcellularLocation>
</comment>
<dbReference type="Pfam" id="PF00528">
    <property type="entry name" value="BPD_transp_1"/>
    <property type="match status" value="1"/>
</dbReference>
<dbReference type="InterPro" id="IPR000515">
    <property type="entry name" value="MetI-like"/>
</dbReference>
<dbReference type="SUPFAM" id="SSF161098">
    <property type="entry name" value="MetI-like"/>
    <property type="match status" value="1"/>
</dbReference>